<dbReference type="Pfam" id="PF13847">
    <property type="entry name" value="Methyltransf_31"/>
    <property type="match status" value="1"/>
</dbReference>
<evidence type="ECO:0000259" key="1">
    <source>
        <dbReference type="PROSITE" id="PS50987"/>
    </source>
</evidence>
<name>A0ABP9UMP5_9BACT</name>
<dbReference type="SMART" id="SM00418">
    <property type="entry name" value="HTH_ARSR"/>
    <property type="match status" value="1"/>
</dbReference>
<dbReference type="InterPro" id="IPR036388">
    <property type="entry name" value="WH-like_DNA-bd_sf"/>
</dbReference>
<dbReference type="InterPro" id="IPR001845">
    <property type="entry name" value="HTH_ArsR_DNA-bd_dom"/>
</dbReference>
<dbReference type="InterPro" id="IPR029063">
    <property type="entry name" value="SAM-dependent_MTases_sf"/>
</dbReference>
<keyword evidence="2" id="KW-0808">Transferase</keyword>
<dbReference type="GO" id="GO:0032259">
    <property type="term" value="P:methylation"/>
    <property type="evidence" value="ECO:0007669"/>
    <property type="project" value="UniProtKB-KW"/>
</dbReference>
<accession>A0ABP9UMP5</accession>
<dbReference type="CDD" id="cd00090">
    <property type="entry name" value="HTH_ARSR"/>
    <property type="match status" value="1"/>
</dbReference>
<dbReference type="InterPro" id="IPR011991">
    <property type="entry name" value="ArsR-like_HTH"/>
</dbReference>
<keyword evidence="2" id="KW-0489">Methyltransferase</keyword>
<dbReference type="EMBL" id="BAABRI010000001">
    <property type="protein sequence ID" value="GAA5481038.1"/>
    <property type="molecule type" value="Genomic_DNA"/>
</dbReference>
<dbReference type="CDD" id="cd02440">
    <property type="entry name" value="AdoMet_MTases"/>
    <property type="match status" value="1"/>
</dbReference>
<evidence type="ECO:0000313" key="3">
    <source>
        <dbReference type="Proteomes" id="UP001476282"/>
    </source>
</evidence>
<dbReference type="InterPro" id="IPR025714">
    <property type="entry name" value="Methyltranfer_dom"/>
</dbReference>
<dbReference type="Proteomes" id="UP001476282">
    <property type="component" value="Unassembled WGS sequence"/>
</dbReference>
<sequence>MPSMLKSLKLLADPTRLRILHLLDLEELSVADLQELLGMGQSRISTQLSQLKAGGLVEDERSGKNNIYRSSMVPGVATLARDAAGELPETSKDLTALRHLMRKRQDRARLYFDQLAGRFGRDYVPGRSWRGLAEALLKVMAGGVVADLGAGEGTLSQLLAQRAEQVIAIDLSEKMVEFATGLAAQHGIHNIEFRVGDIEAPPLEPASLDLAVFSQALHHAAHPQRAIDAAHAALKPGGRLVILDLLTHNFEQARELYADTWLGFGEGEVAAMLERCGFTEIETAVVDKEPEPPFFQTLLAVARKRSAPA</sequence>
<dbReference type="Gene3D" id="1.10.10.10">
    <property type="entry name" value="Winged helix-like DNA-binding domain superfamily/Winged helix DNA-binding domain"/>
    <property type="match status" value="1"/>
</dbReference>
<dbReference type="Pfam" id="PF01022">
    <property type="entry name" value="HTH_5"/>
    <property type="match status" value="1"/>
</dbReference>
<gene>
    <name evidence="2" type="primary">COQ5_1</name>
    <name evidence="2" type="ORF">Hsar01_00243</name>
</gene>
<dbReference type="InterPro" id="IPR036390">
    <property type="entry name" value="WH_DNA-bd_sf"/>
</dbReference>
<comment type="caution">
    <text evidence="2">The sequence shown here is derived from an EMBL/GenBank/DDBJ whole genome shotgun (WGS) entry which is preliminary data.</text>
</comment>
<dbReference type="PRINTS" id="PR00778">
    <property type="entry name" value="HTHARSR"/>
</dbReference>
<dbReference type="PANTHER" id="PTHR43861">
    <property type="entry name" value="TRANS-ACONITATE 2-METHYLTRANSFERASE-RELATED"/>
    <property type="match status" value="1"/>
</dbReference>
<dbReference type="PROSITE" id="PS50987">
    <property type="entry name" value="HTH_ARSR_2"/>
    <property type="match status" value="1"/>
</dbReference>
<protein>
    <submittedName>
        <fullName evidence="2">2-methoxy-6-polyprenyl-1,4-benzoquinol methylase, mitochondrial</fullName>
    </submittedName>
</protein>
<dbReference type="SUPFAM" id="SSF53335">
    <property type="entry name" value="S-adenosyl-L-methionine-dependent methyltransferases"/>
    <property type="match status" value="1"/>
</dbReference>
<dbReference type="SUPFAM" id="SSF46785">
    <property type="entry name" value="Winged helix' DNA-binding domain"/>
    <property type="match status" value="1"/>
</dbReference>
<dbReference type="NCBIfam" id="NF033788">
    <property type="entry name" value="HTH_metalloreg"/>
    <property type="match status" value="1"/>
</dbReference>
<feature type="domain" description="HTH arsR-type" evidence="1">
    <location>
        <begin position="1"/>
        <end position="91"/>
    </location>
</feature>
<organism evidence="2 3">
    <name type="scientific">Haloferula sargassicola</name>
    <dbReference type="NCBI Taxonomy" id="490096"/>
    <lineage>
        <taxon>Bacteria</taxon>
        <taxon>Pseudomonadati</taxon>
        <taxon>Verrucomicrobiota</taxon>
        <taxon>Verrucomicrobiia</taxon>
        <taxon>Verrucomicrobiales</taxon>
        <taxon>Verrucomicrobiaceae</taxon>
        <taxon>Haloferula</taxon>
    </lineage>
</organism>
<dbReference type="GO" id="GO:0008168">
    <property type="term" value="F:methyltransferase activity"/>
    <property type="evidence" value="ECO:0007669"/>
    <property type="project" value="UniProtKB-KW"/>
</dbReference>
<proteinExistence type="predicted"/>
<dbReference type="Gene3D" id="3.40.50.150">
    <property type="entry name" value="Vaccinia Virus protein VP39"/>
    <property type="match status" value="1"/>
</dbReference>
<keyword evidence="3" id="KW-1185">Reference proteome</keyword>
<evidence type="ECO:0000313" key="2">
    <source>
        <dbReference type="EMBL" id="GAA5481038.1"/>
    </source>
</evidence>
<reference evidence="2 3" key="1">
    <citation type="submission" date="2024-02" db="EMBL/GenBank/DDBJ databases">
        <title>Haloferula sargassicola NBRC 104335.</title>
        <authorList>
            <person name="Ichikawa N."/>
            <person name="Katano-Makiyama Y."/>
            <person name="Hidaka K."/>
        </authorList>
    </citation>
    <scope>NUCLEOTIDE SEQUENCE [LARGE SCALE GENOMIC DNA]</scope>
    <source>
        <strain evidence="2 3">NBRC 104335</strain>
    </source>
</reference>